<name>A0A5Q0P3S1_9GAMM</name>
<accession>A0A5Q0P3S1</accession>
<evidence type="ECO:0000313" key="4">
    <source>
        <dbReference type="Proteomes" id="UP000327478"/>
    </source>
</evidence>
<evidence type="ECO:0000313" key="3">
    <source>
        <dbReference type="EMBL" id="QGA10691.1"/>
    </source>
</evidence>
<dbReference type="AlphaFoldDB" id="A0A5Q0P3S1"/>
<dbReference type="EMBL" id="CP045650">
    <property type="protein sequence ID" value="QGA10691.1"/>
    <property type="molecule type" value="Genomic_DNA"/>
</dbReference>
<protein>
    <submittedName>
        <fullName evidence="2">DUF4385 family protein</fullName>
    </submittedName>
</protein>
<evidence type="ECO:0000256" key="1">
    <source>
        <dbReference type="SAM" id="MobiDB-lite"/>
    </source>
</evidence>
<keyword evidence="4" id="KW-1185">Reference proteome</keyword>
<sequence length="188" mass="21734">MKEVKSSDANKTPRRISRVNSTSFDYSLDFKKINFRERPELYRIGRGEQGVLLVEPYKSEILPYWRFADVEKATISSEKIWTLFEAYLNTEDFVGADMARKFLQMGFTRARRYANHKGGKKYDGAVPEDKKGLSGAHGRDELPRQPEDPVKAAAAAIFKKKWDEAKVHPKYLQQKEQFLALIKNQEQA</sequence>
<dbReference type="Pfam" id="PF14328">
    <property type="entry name" value="DUF4385"/>
    <property type="match status" value="1"/>
</dbReference>
<dbReference type="InterPro" id="IPR025494">
    <property type="entry name" value="DUF4385"/>
</dbReference>
<reference evidence="4 5" key="1">
    <citation type="submission" date="2019-10" db="EMBL/GenBank/DDBJ databases">
        <authorList>
            <person name="Dong K."/>
        </authorList>
    </citation>
    <scope>NUCLEOTIDE SEQUENCE [LARGE SCALE GENOMIC DNA]</scope>
    <source>
        <strain evidence="4">dk386</strain>
        <strain evidence="3">Dk386</strain>
        <strain evidence="2">Dk771</strain>
        <strain evidence="5">dk771</strain>
    </source>
</reference>
<dbReference type="Proteomes" id="UP000480556">
    <property type="component" value="Unassembled WGS sequence"/>
</dbReference>
<dbReference type="Proteomes" id="UP000327478">
    <property type="component" value="Chromosome"/>
</dbReference>
<dbReference type="RefSeq" id="WP_153371091.1">
    <property type="nucleotide sequence ID" value="NZ_CP045650.1"/>
</dbReference>
<feature type="region of interest" description="Disordered" evidence="1">
    <location>
        <begin position="117"/>
        <end position="152"/>
    </location>
</feature>
<organism evidence="2 5">
    <name type="scientific">Acinetobacter wanghuae</name>
    <dbReference type="NCBI Taxonomy" id="2662362"/>
    <lineage>
        <taxon>Bacteria</taxon>
        <taxon>Pseudomonadati</taxon>
        <taxon>Pseudomonadota</taxon>
        <taxon>Gammaproteobacteria</taxon>
        <taxon>Moraxellales</taxon>
        <taxon>Moraxellaceae</taxon>
        <taxon>Acinetobacter</taxon>
    </lineage>
</organism>
<gene>
    <name evidence="3" type="ORF">GFH30_04460</name>
    <name evidence="2" type="ORF">GHJ48_06975</name>
</gene>
<proteinExistence type="predicted"/>
<evidence type="ECO:0000313" key="2">
    <source>
        <dbReference type="EMBL" id="MQW92138.1"/>
    </source>
</evidence>
<feature type="compositionally biased region" description="Basic and acidic residues" evidence="1">
    <location>
        <begin position="120"/>
        <end position="150"/>
    </location>
</feature>
<evidence type="ECO:0000313" key="5">
    <source>
        <dbReference type="Proteomes" id="UP000480556"/>
    </source>
</evidence>
<dbReference type="EMBL" id="WITK01000010">
    <property type="protein sequence ID" value="MQW92138.1"/>
    <property type="molecule type" value="Genomic_DNA"/>
</dbReference>